<dbReference type="AlphaFoldDB" id="A8XAV1"/>
<dbReference type="OMA" id="RENEYHC"/>
<dbReference type="InParanoid" id="A8XAV1"/>
<protein>
    <submittedName>
        <fullName evidence="2">Protein CBG10204</fullName>
    </submittedName>
</protein>
<dbReference type="KEGG" id="cbr:CBG_10204"/>
<accession>A8XAV1</accession>
<reference evidence="2 3" key="1">
    <citation type="journal article" date="2003" name="PLoS Biol.">
        <title>The genome sequence of Caenorhabditis briggsae: a platform for comparative genomics.</title>
        <authorList>
            <person name="Stein L.D."/>
            <person name="Bao Z."/>
            <person name="Blasiar D."/>
            <person name="Blumenthal T."/>
            <person name="Brent M.R."/>
            <person name="Chen N."/>
            <person name="Chinwalla A."/>
            <person name="Clarke L."/>
            <person name="Clee C."/>
            <person name="Coghlan A."/>
            <person name="Coulson A."/>
            <person name="D'Eustachio P."/>
            <person name="Fitch D.H."/>
            <person name="Fulton L.A."/>
            <person name="Fulton R.E."/>
            <person name="Griffiths-Jones S."/>
            <person name="Harris T.W."/>
            <person name="Hillier L.W."/>
            <person name="Kamath R."/>
            <person name="Kuwabara P.E."/>
            <person name="Mardis E.R."/>
            <person name="Marra M.A."/>
            <person name="Miner T.L."/>
            <person name="Minx P."/>
            <person name="Mullikin J.C."/>
            <person name="Plumb R.W."/>
            <person name="Rogers J."/>
            <person name="Schein J.E."/>
            <person name="Sohrmann M."/>
            <person name="Spieth J."/>
            <person name="Stajich J.E."/>
            <person name="Wei C."/>
            <person name="Willey D."/>
            <person name="Wilson R.K."/>
            <person name="Durbin R."/>
            <person name="Waterston R.H."/>
        </authorList>
    </citation>
    <scope>NUCLEOTIDE SEQUENCE [LARGE SCALE GENOMIC DNA]</scope>
    <source>
        <strain evidence="2 3">AF16</strain>
    </source>
</reference>
<dbReference type="CTD" id="8573945"/>
<dbReference type="PANTHER" id="PTHR31751:SF42">
    <property type="entry name" value="PROTEIN CBG10204"/>
    <property type="match status" value="1"/>
</dbReference>
<dbReference type="GeneID" id="8573945"/>
<evidence type="ECO:0000313" key="4">
    <source>
        <dbReference type="WormBase" id="CBG10204"/>
    </source>
</evidence>
<dbReference type="EMBL" id="HE600905">
    <property type="protein sequence ID" value="CAP29766.1"/>
    <property type="molecule type" value="Genomic_DNA"/>
</dbReference>
<feature type="compositionally biased region" description="Acidic residues" evidence="1">
    <location>
        <begin position="249"/>
        <end position="266"/>
    </location>
</feature>
<evidence type="ECO:0000256" key="1">
    <source>
        <dbReference type="SAM" id="MobiDB-lite"/>
    </source>
</evidence>
<reference evidence="2 3" key="2">
    <citation type="journal article" date="2011" name="PLoS Genet.">
        <title>Caenorhabditis briggsae recombinant inbred line genotypes reveal inter-strain incompatibility and the evolution of recombination.</title>
        <authorList>
            <person name="Ross J.A."/>
            <person name="Koboldt D.C."/>
            <person name="Staisch J.E."/>
            <person name="Chamberlin H.M."/>
            <person name="Gupta B.P."/>
            <person name="Miller R.D."/>
            <person name="Baird S.E."/>
            <person name="Haag E.S."/>
        </authorList>
    </citation>
    <scope>NUCLEOTIDE SEQUENCE [LARGE SCALE GENOMIC DNA]</scope>
    <source>
        <strain evidence="2 3">AF16</strain>
    </source>
</reference>
<dbReference type="WormBase" id="CBG10204">
    <property type="protein sequence ID" value="CBP08486"/>
    <property type="gene ID" value="WBGene00031644"/>
</dbReference>
<dbReference type="PANTHER" id="PTHR31751">
    <property type="entry name" value="SI:CH211-108C17.2-RELATED-RELATED"/>
    <property type="match status" value="1"/>
</dbReference>
<dbReference type="eggNOG" id="ENOG502QSS1">
    <property type="taxonomic scope" value="Eukaryota"/>
</dbReference>
<dbReference type="RefSeq" id="XP_002631946.1">
    <property type="nucleotide sequence ID" value="XM_002631900.1"/>
</dbReference>
<name>A8XAV1_CAEBR</name>
<evidence type="ECO:0000313" key="2">
    <source>
        <dbReference type="EMBL" id="CAP29766.1"/>
    </source>
</evidence>
<dbReference type="Proteomes" id="UP000008549">
    <property type="component" value="Unassembled WGS sequence"/>
</dbReference>
<gene>
    <name evidence="2 4" type="ORF">CBG10204</name>
    <name evidence="2" type="ORF">CBG_10204</name>
</gene>
<evidence type="ECO:0000313" key="3">
    <source>
        <dbReference type="Proteomes" id="UP000008549"/>
    </source>
</evidence>
<feature type="region of interest" description="Disordered" evidence="1">
    <location>
        <begin position="248"/>
        <end position="280"/>
    </location>
</feature>
<dbReference type="HOGENOM" id="CLU_546581_0_0_1"/>
<proteinExistence type="predicted"/>
<organism evidence="2 3">
    <name type="scientific">Caenorhabditis briggsae</name>
    <dbReference type="NCBI Taxonomy" id="6238"/>
    <lineage>
        <taxon>Eukaryota</taxon>
        <taxon>Metazoa</taxon>
        <taxon>Ecdysozoa</taxon>
        <taxon>Nematoda</taxon>
        <taxon>Chromadorea</taxon>
        <taxon>Rhabditida</taxon>
        <taxon>Rhabditina</taxon>
        <taxon>Rhabditomorpha</taxon>
        <taxon>Rhabditoidea</taxon>
        <taxon>Rhabditidae</taxon>
        <taxon>Peloderinae</taxon>
        <taxon>Caenorhabditis</taxon>
    </lineage>
</organism>
<sequence length="499" mass="57693">MFLPESLRNRCNEQRENEYHCVEVCCDMEPSLKYAMIERHGVSRDPFADSRDSIRPIRRHRGPSKRQNCLRLTGKLLKATSGPTKLDTQRIQRDKEVWCRLKRNTGMSGRVNSCRSRLIDMNIYFCVIKTSEGKRRRCQFCWAMVPWKESTVITSSKTGREKWIEALGEGFRNQLEKVGTRRAYICRSHFPSGEVHGRRSVYSLPRLAADGDVADTSNLDFSEGDNGFEIIEDSRVADNEESFVLLNTDGEEDGEDSEESYSEQETDSSFVPESEESWSDDSEKIASMLHTVRAPYLRKSCYYDIVQHHVRPVVQNVHDDTQKKVMDFVIKNCEDNQKGLDLAESSKSLEPKSLDLALSNLMSSLTAPDGSELVHIDSITTDRDPAVGKLLNTKYSGIRQFYDGWHFVRNVKKIIWKQINGFVFNKFRKCEHDPMNHTRNDYIDVNNPKHEKALRLLWNMIVSDKRLKDLEKVSPHFNTSEVESFNSLSTIYHPKSYYL</sequence>
<keyword evidence="3" id="KW-1185">Reference proteome</keyword>